<evidence type="ECO:0000313" key="2">
    <source>
        <dbReference type="Proteomes" id="UP000308600"/>
    </source>
</evidence>
<accession>A0ACD3ACP8</accession>
<reference evidence="1 2" key="1">
    <citation type="journal article" date="2019" name="Nat. Ecol. Evol.">
        <title>Megaphylogeny resolves global patterns of mushroom evolution.</title>
        <authorList>
            <person name="Varga T."/>
            <person name="Krizsan K."/>
            <person name="Foldi C."/>
            <person name="Dima B."/>
            <person name="Sanchez-Garcia M."/>
            <person name="Sanchez-Ramirez S."/>
            <person name="Szollosi G.J."/>
            <person name="Szarkandi J.G."/>
            <person name="Papp V."/>
            <person name="Albert L."/>
            <person name="Andreopoulos W."/>
            <person name="Angelini C."/>
            <person name="Antonin V."/>
            <person name="Barry K.W."/>
            <person name="Bougher N.L."/>
            <person name="Buchanan P."/>
            <person name="Buyck B."/>
            <person name="Bense V."/>
            <person name="Catcheside P."/>
            <person name="Chovatia M."/>
            <person name="Cooper J."/>
            <person name="Damon W."/>
            <person name="Desjardin D."/>
            <person name="Finy P."/>
            <person name="Geml J."/>
            <person name="Haridas S."/>
            <person name="Hughes K."/>
            <person name="Justo A."/>
            <person name="Karasinski D."/>
            <person name="Kautmanova I."/>
            <person name="Kiss B."/>
            <person name="Kocsube S."/>
            <person name="Kotiranta H."/>
            <person name="LaButti K.M."/>
            <person name="Lechner B.E."/>
            <person name="Liimatainen K."/>
            <person name="Lipzen A."/>
            <person name="Lukacs Z."/>
            <person name="Mihaltcheva S."/>
            <person name="Morgado L.N."/>
            <person name="Niskanen T."/>
            <person name="Noordeloos M.E."/>
            <person name="Ohm R.A."/>
            <person name="Ortiz-Santana B."/>
            <person name="Ovrebo C."/>
            <person name="Racz N."/>
            <person name="Riley R."/>
            <person name="Savchenko A."/>
            <person name="Shiryaev A."/>
            <person name="Soop K."/>
            <person name="Spirin V."/>
            <person name="Szebenyi C."/>
            <person name="Tomsovsky M."/>
            <person name="Tulloss R.E."/>
            <person name="Uehling J."/>
            <person name="Grigoriev I.V."/>
            <person name="Vagvolgyi C."/>
            <person name="Papp T."/>
            <person name="Martin F.M."/>
            <person name="Miettinen O."/>
            <person name="Hibbett D.S."/>
            <person name="Nagy L.G."/>
        </authorList>
    </citation>
    <scope>NUCLEOTIDE SEQUENCE [LARGE SCALE GENOMIC DNA]</scope>
    <source>
        <strain evidence="1 2">NL-1719</strain>
    </source>
</reference>
<proteinExistence type="predicted"/>
<evidence type="ECO:0000313" key="1">
    <source>
        <dbReference type="EMBL" id="TFK63346.1"/>
    </source>
</evidence>
<dbReference type="EMBL" id="ML208527">
    <property type="protein sequence ID" value="TFK63346.1"/>
    <property type="molecule type" value="Genomic_DNA"/>
</dbReference>
<gene>
    <name evidence="1" type="ORF">BDN72DRAFT_902475</name>
</gene>
<protein>
    <submittedName>
        <fullName evidence="1">Phospholipid-translocating P-type ATPase</fullName>
    </submittedName>
</protein>
<dbReference type="Proteomes" id="UP000308600">
    <property type="component" value="Unassembled WGS sequence"/>
</dbReference>
<organism evidence="1 2">
    <name type="scientific">Pluteus cervinus</name>
    <dbReference type="NCBI Taxonomy" id="181527"/>
    <lineage>
        <taxon>Eukaryota</taxon>
        <taxon>Fungi</taxon>
        <taxon>Dikarya</taxon>
        <taxon>Basidiomycota</taxon>
        <taxon>Agaricomycotina</taxon>
        <taxon>Agaricomycetes</taxon>
        <taxon>Agaricomycetidae</taxon>
        <taxon>Agaricales</taxon>
        <taxon>Pluteineae</taxon>
        <taxon>Pluteaceae</taxon>
        <taxon>Pluteus</taxon>
    </lineage>
</organism>
<keyword evidence="2" id="KW-1185">Reference proteome</keyword>
<name>A0ACD3ACP8_9AGAR</name>
<sequence length="1396" mass="155298">MPPKARGRGNVGWFTRVSEFKLEDLFARKREPGPPRTIYVNQSLPKDEKEIPHATNQVITSKYTVITFLPRSLLEQFRRVANLFFLLIAILQFFSLFETINPAVSVAPLVVILFITALKDGYEDIKRHQSDRHINYSTIRVLRGGDWVNENKMMPKKGFLRRLLPSTGGPPSKEPLDVEAAGDADSMNSAHITNNRPHWHRAYWEDLRVGDLVKIMDNEAVPADILICATSEDENVTFVETKNLDGETNLKSRNAVPALTHLRNAVSCADRKSAFSVYCDRPDTDMYRLNGTVTVDGEVASMDLSMSLLRGMVVRNTGWVVGVVLFTGFDTKVVLNSGETPSKRSKVERQMNIMVFVNLVILAAMALTCGVANSSLEKIYYPEGALWLFGDNTSDNNPQINGLITAVFSLLTFQIIVPISLYISIEFVKTLQAAWIYLDGEIWYQKTDQPAIARSWNLSDDLGQIEYIFSDKTGTLTQNSMVFRQCSIGGKAYRGETTAPTTTPENTKKVTDSDEDTPAQSSSSRDVEAQQPQQPTEQQQPVPLTTKTSISSSDTQQSEEEHTRFEDWSLLEDLKLAENAEPGSEAASHARSLNGFFTVLALCHTALASINPTTNEIQYKAQSPDELALVRAAAEVGFVFTGRDRDVLTLKTPFGQTPERYKLLNVLEFTSARKRMSVIVRKLDDQDPRLLLLSKGADNVIFGRLRNAGGAGGEELKEVTEQHLSEFARSGLRTLTLAYKVLREDEYEAWSRRYYEATIAMEEREEKIEAVSDEIEQQLRLLGATAIEDRLQDGVPETIADLKAAGIKVWVATGDKMETAIAIGRSTNLINEDSNIIVLRGTTDGKPVIDQMKDALEMFFGDTQTIPDKRRASTDDGSGGRGNGLPLKRLNTGLSSIVGPKNGERPGGFILVVDGAALLEAFATDEGQDYLLHLGTSCEGVICCRVSPLQKALVVKLVKDGLDVMTLAIGDGANDVSMIQSADVGVGISGEEGLQAVNSSDYAIAQFRFLKKLLLVHGHWSYSRNSIMILNFWYKNIVPVGVLWWFQIYEFWSANYVFEYTYILLWNTVFTVAPVVGIGLFDRFAESHVLMDYPQLYRYGRENTWFGLRSFALYMFDGIAQSALIFFIITYAYFTTSTRPDGWIVSQYEFSTAIALMAATITNIAIGVSATAWTGWIFFAVFIGLIAAWIFTPVYSAIPPSDADSLLYGDDFLLFHSAVFWFAVIFVLIVAVMPRIIAKAWRIGFNPDDINIIRYAVKKGTYHKPTPEDRVDSSLAGLRRPALLSRTTSRAESIASAIHAAQQLTQQEANASSNPRSASRTDMSTGRTTMHDHGFDFSMEERGVAMNQLQRSLTQIRESVDGGAVDGQQQQHASRGSKFSLRRGIFAKKTSERPKS</sequence>